<name>A0A7W6WBC2_9PROT</name>
<evidence type="ECO:0000313" key="4">
    <source>
        <dbReference type="Proteomes" id="UP000554286"/>
    </source>
</evidence>
<keyword evidence="1" id="KW-0328">Glycosyltransferase</keyword>
<dbReference type="SUPFAM" id="SSF53756">
    <property type="entry name" value="UDP-Glycosyltransferase/glycogen phosphorylase"/>
    <property type="match status" value="1"/>
</dbReference>
<proteinExistence type="predicted"/>
<evidence type="ECO:0000256" key="1">
    <source>
        <dbReference type="ARBA" id="ARBA00022676"/>
    </source>
</evidence>
<evidence type="ECO:0000256" key="2">
    <source>
        <dbReference type="ARBA" id="ARBA00022679"/>
    </source>
</evidence>
<dbReference type="Proteomes" id="UP000554286">
    <property type="component" value="Unassembled WGS sequence"/>
</dbReference>
<sequence length="337" mass="35805">MTEPRAAGSVLVIKLSALGDVVLALGPLAAIRRHHPAARLVVLTTPAYRTLIEASGLADAVWIDPRAGALSRPLAWWRLIRRIARTRFDRVYDLQTSGRTTAYFRALRAMGAAPPWSGIAPGCAFRHDTPQRTRLHTLERQAEQLRLAGLPGSAVPDLSFTWSGPRAAEIDRLDLPDRIALLVPGGSAHRPEKRWPAACFGALAQALMAEGLTPVLLGTDAEAPAIAAIQARCPAAISLVGRTGLLDIPALGHRAALAVGNDTGPLHMIALAGCPTVALFSGASIPDKHRPRGPAVVWLRRAPLADLPVETVLEAATRVRVDPPTDPSFGSSAVIRN</sequence>
<dbReference type="GO" id="GO:0009244">
    <property type="term" value="P:lipopolysaccharide core region biosynthetic process"/>
    <property type="evidence" value="ECO:0007669"/>
    <property type="project" value="TreeGrafter"/>
</dbReference>
<protein>
    <submittedName>
        <fullName evidence="3">ADP-heptose:LPS heptosyltransferase</fullName>
    </submittedName>
</protein>
<dbReference type="PANTHER" id="PTHR30160">
    <property type="entry name" value="TETRAACYLDISACCHARIDE 4'-KINASE-RELATED"/>
    <property type="match status" value="1"/>
</dbReference>
<dbReference type="InterPro" id="IPR002201">
    <property type="entry name" value="Glyco_trans_9"/>
</dbReference>
<dbReference type="EMBL" id="JACIGK010000026">
    <property type="protein sequence ID" value="MBB4267407.1"/>
    <property type="molecule type" value="Genomic_DNA"/>
</dbReference>
<dbReference type="GO" id="GO:0008713">
    <property type="term" value="F:ADP-heptose-lipopolysaccharide heptosyltransferase activity"/>
    <property type="evidence" value="ECO:0007669"/>
    <property type="project" value="TreeGrafter"/>
</dbReference>
<dbReference type="GO" id="GO:0005829">
    <property type="term" value="C:cytosol"/>
    <property type="evidence" value="ECO:0007669"/>
    <property type="project" value="TreeGrafter"/>
</dbReference>
<gene>
    <name evidence="3" type="ORF">GGD89_003051</name>
</gene>
<dbReference type="AlphaFoldDB" id="A0A7W6WBC2"/>
<accession>A0A7W6WBC2</accession>
<dbReference type="RefSeq" id="WP_184046775.1">
    <property type="nucleotide sequence ID" value="NZ_JACIGK010000026.1"/>
</dbReference>
<dbReference type="Gene3D" id="3.40.50.2000">
    <property type="entry name" value="Glycogen Phosphorylase B"/>
    <property type="match status" value="2"/>
</dbReference>
<dbReference type="InterPro" id="IPR051199">
    <property type="entry name" value="LPS_LOS_Heptosyltrfase"/>
</dbReference>
<reference evidence="3 4" key="1">
    <citation type="submission" date="2020-08" db="EMBL/GenBank/DDBJ databases">
        <title>Genome sequencing of Purple Non-Sulfur Bacteria from various extreme environments.</title>
        <authorList>
            <person name="Mayer M."/>
        </authorList>
    </citation>
    <scope>NUCLEOTIDE SEQUENCE [LARGE SCALE GENOMIC DNA]</scope>
    <source>
        <strain evidence="3 4">JA131</strain>
    </source>
</reference>
<evidence type="ECO:0000313" key="3">
    <source>
        <dbReference type="EMBL" id="MBB4267407.1"/>
    </source>
</evidence>
<dbReference type="Pfam" id="PF01075">
    <property type="entry name" value="Glyco_transf_9"/>
    <property type="match status" value="1"/>
</dbReference>
<organism evidence="3 4">
    <name type="scientific">Roseospira visakhapatnamensis</name>
    <dbReference type="NCBI Taxonomy" id="390880"/>
    <lineage>
        <taxon>Bacteria</taxon>
        <taxon>Pseudomonadati</taxon>
        <taxon>Pseudomonadota</taxon>
        <taxon>Alphaproteobacteria</taxon>
        <taxon>Rhodospirillales</taxon>
        <taxon>Rhodospirillaceae</taxon>
        <taxon>Roseospira</taxon>
    </lineage>
</organism>
<keyword evidence="4" id="KW-1185">Reference proteome</keyword>
<keyword evidence="2 3" id="KW-0808">Transferase</keyword>
<dbReference type="CDD" id="cd03789">
    <property type="entry name" value="GT9_LPS_heptosyltransferase"/>
    <property type="match status" value="1"/>
</dbReference>
<comment type="caution">
    <text evidence="3">The sequence shown here is derived from an EMBL/GenBank/DDBJ whole genome shotgun (WGS) entry which is preliminary data.</text>
</comment>